<sequence>MAADKSDKQTATIWFYYTWASYCLLEKQWSRGDDPEHRLSGFIGLPMQWLMISLILDNLRLFLGAAFGKDGVSVHLAQTCQFLRIIGRALDLSVLGAMFGILVDYPWLRYVGGAAAVFYIMSGLNEYVSTIHGTLVYKDDDDDVTRYTIDREAKQRQVEPPSLPLPAYVIVSASLLVTVVAMMTTGDVIPFLLQVVTIIGHMMMTSSNKSRHIYSNLFRMLSVASLLRVERYV</sequence>
<dbReference type="AlphaFoldDB" id="A0AAD9JCC7"/>
<accession>A0AAD9JCC7</accession>
<organism evidence="2 3">
    <name type="scientific">Paralvinella palmiformis</name>
    <dbReference type="NCBI Taxonomy" id="53620"/>
    <lineage>
        <taxon>Eukaryota</taxon>
        <taxon>Metazoa</taxon>
        <taxon>Spiralia</taxon>
        <taxon>Lophotrochozoa</taxon>
        <taxon>Annelida</taxon>
        <taxon>Polychaeta</taxon>
        <taxon>Sedentaria</taxon>
        <taxon>Canalipalpata</taxon>
        <taxon>Terebellida</taxon>
        <taxon>Terebelliformia</taxon>
        <taxon>Alvinellidae</taxon>
        <taxon>Paralvinella</taxon>
    </lineage>
</organism>
<keyword evidence="3" id="KW-1185">Reference proteome</keyword>
<keyword evidence="1" id="KW-0472">Membrane</keyword>
<evidence type="ECO:0000313" key="3">
    <source>
        <dbReference type="Proteomes" id="UP001208570"/>
    </source>
</evidence>
<gene>
    <name evidence="2" type="ORF">LSH36_399g00039</name>
</gene>
<dbReference type="EMBL" id="JAODUP010000399">
    <property type="protein sequence ID" value="KAK2150567.1"/>
    <property type="molecule type" value="Genomic_DNA"/>
</dbReference>
<keyword evidence="1" id="KW-1133">Transmembrane helix</keyword>
<dbReference type="Proteomes" id="UP001208570">
    <property type="component" value="Unassembled WGS sequence"/>
</dbReference>
<feature type="transmembrane region" description="Helical" evidence="1">
    <location>
        <begin position="107"/>
        <end position="128"/>
    </location>
</feature>
<protein>
    <submittedName>
        <fullName evidence="2">Uncharacterized protein</fullName>
    </submittedName>
</protein>
<evidence type="ECO:0000313" key="2">
    <source>
        <dbReference type="EMBL" id="KAK2150567.1"/>
    </source>
</evidence>
<feature type="transmembrane region" description="Helical" evidence="1">
    <location>
        <begin position="188"/>
        <end position="205"/>
    </location>
</feature>
<reference evidence="2" key="1">
    <citation type="journal article" date="2023" name="Mol. Biol. Evol.">
        <title>Third-Generation Sequencing Reveals the Adaptive Role of the Epigenome in Three Deep-Sea Polychaetes.</title>
        <authorList>
            <person name="Perez M."/>
            <person name="Aroh O."/>
            <person name="Sun Y."/>
            <person name="Lan Y."/>
            <person name="Juniper S.K."/>
            <person name="Young C.R."/>
            <person name="Angers B."/>
            <person name="Qian P.Y."/>
        </authorList>
    </citation>
    <scope>NUCLEOTIDE SEQUENCE</scope>
    <source>
        <strain evidence="2">P08H-3</strain>
    </source>
</reference>
<keyword evidence="1" id="KW-0812">Transmembrane</keyword>
<proteinExistence type="predicted"/>
<comment type="caution">
    <text evidence="2">The sequence shown here is derived from an EMBL/GenBank/DDBJ whole genome shotgun (WGS) entry which is preliminary data.</text>
</comment>
<evidence type="ECO:0000256" key="1">
    <source>
        <dbReference type="SAM" id="Phobius"/>
    </source>
</evidence>
<name>A0AAD9JCC7_9ANNE</name>